<evidence type="ECO:0000259" key="1">
    <source>
        <dbReference type="Pfam" id="PF12697"/>
    </source>
</evidence>
<dbReference type="InterPro" id="IPR029058">
    <property type="entry name" value="AB_hydrolase_fold"/>
</dbReference>
<dbReference type="SUPFAM" id="SSF53474">
    <property type="entry name" value="alpha/beta-Hydrolases"/>
    <property type="match status" value="1"/>
</dbReference>
<keyword evidence="3" id="KW-1185">Reference proteome</keyword>
<dbReference type="Gene3D" id="3.40.50.1820">
    <property type="entry name" value="alpha/beta hydrolase"/>
    <property type="match status" value="1"/>
</dbReference>
<dbReference type="RefSeq" id="WP_093521621.1">
    <property type="nucleotide sequence ID" value="NZ_FOSK01000010.1"/>
</dbReference>
<name>A0A1I4CWM4_9HYPH</name>
<evidence type="ECO:0000313" key="3">
    <source>
        <dbReference type="Proteomes" id="UP000199598"/>
    </source>
</evidence>
<dbReference type="InterPro" id="IPR000073">
    <property type="entry name" value="AB_hydrolase_1"/>
</dbReference>
<gene>
    <name evidence="2" type="ORF">SAMN04488518_11034</name>
</gene>
<evidence type="ECO:0000313" key="2">
    <source>
        <dbReference type="EMBL" id="SFK84617.1"/>
    </source>
</evidence>
<dbReference type="PANTHER" id="PTHR42886">
    <property type="entry name" value="RE40534P-RELATED"/>
    <property type="match status" value="1"/>
</dbReference>
<reference evidence="2 3" key="1">
    <citation type="submission" date="2016-10" db="EMBL/GenBank/DDBJ databases">
        <authorList>
            <person name="Varghese N."/>
            <person name="Submissions S."/>
        </authorList>
    </citation>
    <scope>NUCLEOTIDE SEQUENCE [LARGE SCALE GENOMIC DNA]</scope>
    <source>
        <strain evidence="2 3">DSM 16392</strain>
    </source>
</reference>
<protein>
    <submittedName>
        <fullName evidence="2">Lysophospholipase, alpha-beta hydrolase superfamily</fullName>
    </submittedName>
</protein>
<keyword evidence="2" id="KW-0378">Hydrolase</keyword>
<proteinExistence type="predicted"/>
<accession>A0A1I4CWM4</accession>
<sequence>MLSPFKIPRFAKEGGKEDYLKTTNTLTDTPVQVISREETAKYHQITVVENGIERIRYIPHQARHKTPLIFIHGMWHGAWCWKNYQEKLAESGWESVAISLPGHGHSPEQRPTAEATLGYYLRFVHEEVAHHDQPAVLIGHSMGGALVQWYLKHVGGLKAAVFVASWTAIDVMQDCLKNAMSIDWLGTALSPFLGYKFQFRSPKVVAKWFLAERSNPVAQYIQSQLGPESDVVLFQHRPPQWFPPLDDETPKLWLTASEDAIIPFNRSLHSSALYEATHKIVPHAGHDIMLEDNWEESLSYITTWLQNMRTTRALATN</sequence>
<dbReference type="GO" id="GO:0016787">
    <property type="term" value="F:hydrolase activity"/>
    <property type="evidence" value="ECO:0007669"/>
    <property type="project" value="UniProtKB-KW"/>
</dbReference>
<dbReference type="PANTHER" id="PTHR42886:SF42">
    <property type="entry name" value="ALPHA_BETA-HYDROLASES SUPERFAMILY PROTEIN"/>
    <property type="match status" value="1"/>
</dbReference>
<dbReference type="Proteomes" id="UP000199598">
    <property type="component" value="Unassembled WGS sequence"/>
</dbReference>
<comment type="caution">
    <text evidence="2">The sequence shown here is derived from an EMBL/GenBank/DDBJ whole genome shotgun (WGS) entry which is preliminary data.</text>
</comment>
<feature type="domain" description="AB hydrolase-1" evidence="1">
    <location>
        <begin position="68"/>
        <end position="295"/>
    </location>
</feature>
<dbReference type="Pfam" id="PF12697">
    <property type="entry name" value="Abhydrolase_6"/>
    <property type="match status" value="1"/>
</dbReference>
<organism evidence="2 3">
    <name type="scientific">Pseudovibrio ascidiaceicola</name>
    <dbReference type="NCBI Taxonomy" id="285279"/>
    <lineage>
        <taxon>Bacteria</taxon>
        <taxon>Pseudomonadati</taxon>
        <taxon>Pseudomonadota</taxon>
        <taxon>Alphaproteobacteria</taxon>
        <taxon>Hyphomicrobiales</taxon>
        <taxon>Stappiaceae</taxon>
        <taxon>Pseudovibrio</taxon>
    </lineage>
</organism>
<dbReference type="EMBL" id="FOSK01000010">
    <property type="protein sequence ID" value="SFK84617.1"/>
    <property type="molecule type" value="Genomic_DNA"/>
</dbReference>